<evidence type="ECO:0008006" key="2">
    <source>
        <dbReference type="Google" id="ProtNLM"/>
    </source>
</evidence>
<dbReference type="EMBL" id="UINC01107713">
    <property type="protein sequence ID" value="SVC73288.1"/>
    <property type="molecule type" value="Genomic_DNA"/>
</dbReference>
<sequence>MTNKIKLIILFTCSIIFVLYTIFSERLGNENRREISFDNFISSQPEEIKNNYFTIDEICDCYTIAYDLLDSAIDIRNNYSTFEAFSKNSESVNTVNDFKTKFQNL</sequence>
<evidence type="ECO:0000313" key="1">
    <source>
        <dbReference type="EMBL" id="SVC73288.1"/>
    </source>
</evidence>
<organism evidence="1">
    <name type="scientific">marine metagenome</name>
    <dbReference type="NCBI Taxonomy" id="408172"/>
    <lineage>
        <taxon>unclassified sequences</taxon>
        <taxon>metagenomes</taxon>
        <taxon>ecological metagenomes</taxon>
    </lineage>
</organism>
<accession>A0A382PKV2</accession>
<feature type="non-terminal residue" evidence="1">
    <location>
        <position position="105"/>
    </location>
</feature>
<protein>
    <recommendedName>
        <fullName evidence="2">Imelysin-like domain-containing protein</fullName>
    </recommendedName>
</protein>
<name>A0A382PKV2_9ZZZZ</name>
<proteinExistence type="predicted"/>
<dbReference type="AlphaFoldDB" id="A0A382PKV2"/>
<gene>
    <name evidence="1" type="ORF">METZ01_LOCUS326142</name>
</gene>
<reference evidence="1" key="1">
    <citation type="submission" date="2018-05" db="EMBL/GenBank/DDBJ databases">
        <authorList>
            <person name="Lanie J.A."/>
            <person name="Ng W.-L."/>
            <person name="Kazmierczak K.M."/>
            <person name="Andrzejewski T.M."/>
            <person name="Davidsen T.M."/>
            <person name="Wayne K.J."/>
            <person name="Tettelin H."/>
            <person name="Glass J.I."/>
            <person name="Rusch D."/>
            <person name="Podicherti R."/>
            <person name="Tsui H.-C.T."/>
            <person name="Winkler M.E."/>
        </authorList>
    </citation>
    <scope>NUCLEOTIDE SEQUENCE</scope>
</reference>